<evidence type="ECO:0000256" key="1">
    <source>
        <dbReference type="SAM" id="Phobius"/>
    </source>
</evidence>
<reference evidence="2" key="2">
    <citation type="submission" date="2006-05" db="EMBL/GenBank/DDBJ databases">
        <title>Sequencing of the draft genome and assembly of Desulfuromonas acetoxidans DSM 684.</title>
        <authorList>
            <consortium name="US DOE Joint Genome Institute (JGI-PGF)"/>
            <person name="Copeland A."/>
            <person name="Lucas S."/>
            <person name="Lapidus A."/>
            <person name="Barry K."/>
            <person name="Detter J.C."/>
            <person name="Glavina del Rio T."/>
            <person name="Hammon N."/>
            <person name="Israni S."/>
            <person name="Dalin E."/>
            <person name="Tice H."/>
            <person name="Bruce D."/>
            <person name="Pitluck S."/>
            <person name="Richardson P."/>
        </authorList>
    </citation>
    <scope>NUCLEOTIDE SEQUENCE [LARGE SCALE GENOMIC DNA]</scope>
    <source>
        <strain evidence="2">DSM 684</strain>
    </source>
</reference>
<sequence>MKNQTLVIAGSCSLIIAVLHVAIIFAGADWYRFFGAGEELATMAENGSIYPVLLTAGVATVFAVCSAYAFCAAEMIRRLPFCRVVLILICTVYLLRGLAGIPLVLLIDHAYLNELQASMQFMLISSLVSLVVGLLYGVGTWRVWHRLTKQSSC</sequence>
<keyword evidence="1" id="KW-0472">Membrane</keyword>
<dbReference type="Proteomes" id="UP000005695">
    <property type="component" value="Unassembled WGS sequence"/>
</dbReference>
<proteinExistence type="predicted"/>
<gene>
    <name evidence="2" type="ORF">Dace_2295</name>
</gene>
<dbReference type="EMBL" id="AAEW02000007">
    <property type="protein sequence ID" value="EAT15995.1"/>
    <property type="molecule type" value="Genomic_DNA"/>
</dbReference>
<dbReference type="RefSeq" id="WP_005999850.1">
    <property type="nucleotide sequence ID" value="NZ_AAEW02000007.1"/>
</dbReference>
<protein>
    <submittedName>
        <fullName evidence="2">Uncharacterized protein</fullName>
    </submittedName>
</protein>
<name>Q1K0E6_DESA6</name>
<evidence type="ECO:0000313" key="3">
    <source>
        <dbReference type="Proteomes" id="UP000005695"/>
    </source>
</evidence>
<evidence type="ECO:0000313" key="2">
    <source>
        <dbReference type="EMBL" id="EAT15995.1"/>
    </source>
</evidence>
<keyword evidence="3" id="KW-1185">Reference proteome</keyword>
<feature type="transmembrane region" description="Helical" evidence="1">
    <location>
        <begin position="119"/>
        <end position="139"/>
    </location>
</feature>
<organism evidence="2 3">
    <name type="scientific">Desulfuromonas acetoxidans (strain DSM 684 / 11070)</name>
    <dbReference type="NCBI Taxonomy" id="281689"/>
    <lineage>
        <taxon>Bacteria</taxon>
        <taxon>Pseudomonadati</taxon>
        <taxon>Thermodesulfobacteriota</taxon>
        <taxon>Desulfuromonadia</taxon>
        <taxon>Desulfuromonadales</taxon>
        <taxon>Desulfuromonadaceae</taxon>
        <taxon>Desulfuromonas</taxon>
    </lineage>
</organism>
<accession>Q1K0E6</accession>
<comment type="caution">
    <text evidence="2">The sequence shown here is derived from an EMBL/GenBank/DDBJ whole genome shotgun (WGS) entry which is preliminary data.</text>
</comment>
<reference evidence="2" key="1">
    <citation type="submission" date="2006-05" db="EMBL/GenBank/DDBJ databases">
        <title>Annotation of the draft genome assembly of Desulfuromonas acetoxidans DSM 684.</title>
        <authorList>
            <consortium name="US DOE Joint Genome Institute (JGI-ORNL)"/>
            <person name="Larimer F."/>
            <person name="Land M."/>
            <person name="Hauser L."/>
        </authorList>
    </citation>
    <scope>NUCLEOTIDE SEQUENCE [LARGE SCALE GENOMIC DNA]</scope>
    <source>
        <strain evidence="2">DSM 684</strain>
    </source>
</reference>
<feature type="transmembrane region" description="Helical" evidence="1">
    <location>
        <begin position="84"/>
        <end position="107"/>
    </location>
</feature>
<feature type="transmembrane region" description="Helical" evidence="1">
    <location>
        <begin position="48"/>
        <end position="72"/>
    </location>
</feature>
<dbReference type="OrthoDB" id="5457135at2"/>
<feature type="transmembrane region" description="Helical" evidence="1">
    <location>
        <begin position="7"/>
        <end position="28"/>
    </location>
</feature>
<keyword evidence="1" id="KW-1133">Transmembrane helix</keyword>
<keyword evidence="1" id="KW-0812">Transmembrane</keyword>
<dbReference type="AlphaFoldDB" id="Q1K0E6"/>